<sequence>MVRLSAVSLLALVGILSLTQTAVHAKQHVFEVVDSATICSTDATGEQSCYPRMFVATDEFQVIKPGQDIPPGLHVQIDMQTGLRMARLMPADDKDENGLALVSDTRIVKDVEEEEEEEENKDTRPPAQTYPHSEKLQEYIDRLVAVAGAPVDRTQTDGTLQVLGELEELVHETRHADQLLHDTHALPALLRLSSPTHTPVPWPSSVRRLSSVVLGAAVQNNHRLQAIAYNAGAIPSLLRSMVDETDLRTTGKHIFALSALVRGHGAALVQFAELGGLRMLRELNPIAVAVNDDNEYEARRLDVRVVRFVEDLFNPEFNPDVPRDQASMLAQNAAAWCETLATRLVDALGDVENEKPVALSAYSRRSTYAQALQSLKAAYPSTCKLPQDFSQWVQDEIARVPKTGDESAEEYRLALTELAY</sequence>
<accession>A0A9W8CPS7</accession>
<dbReference type="Gene3D" id="1.25.10.10">
    <property type="entry name" value="Leucine-rich Repeat Variant"/>
    <property type="match status" value="1"/>
</dbReference>
<dbReference type="SUPFAM" id="SSF48371">
    <property type="entry name" value="ARM repeat"/>
    <property type="match status" value="1"/>
</dbReference>
<dbReference type="GO" id="GO:0005783">
    <property type="term" value="C:endoplasmic reticulum"/>
    <property type="evidence" value="ECO:0007669"/>
    <property type="project" value="TreeGrafter"/>
</dbReference>
<feature type="chain" id="PRO_5040926832" evidence="2">
    <location>
        <begin position="26"/>
        <end position="420"/>
    </location>
</feature>
<evidence type="ECO:0000313" key="4">
    <source>
        <dbReference type="Proteomes" id="UP001149813"/>
    </source>
</evidence>
<dbReference type="InterPro" id="IPR016024">
    <property type="entry name" value="ARM-type_fold"/>
</dbReference>
<dbReference type="Proteomes" id="UP001149813">
    <property type="component" value="Unassembled WGS sequence"/>
</dbReference>
<dbReference type="EMBL" id="JANBOJ010000158">
    <property type="protein sequence ID" value="KAJ1721645.1"/>
    <property type="molecule type" value="Genomic_DNA"/>
</dbReference>
<reference evidence="3" key="1">
    <citation type="submission" date="2022-07" db="EMBL/GenBank/DDBJ databases">
        <title>Phylogenomic reconstructions and comparative analyses of Kickxellomycotina fungi.</title>
        <authorList>
            <person name="Reynolds N.K."/>
            <person name="Stajich J.E."/>
            <person name="Barry K."/>
            <person name="Grigoriev I.V."/>
            <person name="Crous P."/>
            <person name="Smith M.E."/>
        </authorList>
    </citation>
    <scope>NUCLEOTIDE SEQUENCE</scope>
    <source>
        <strain evidence="3">NBRC 32514</strain>
    </source>
</reference>
<dbReference type="PANTHER" id="PTHR19316">
    <property type="entry name" value="PROTEIN FOLDING REGULATOR"/>
    <property type="match status" value="1"/>
</dbReference>
<dbReference type="OrthoDB" id="448649at2759"/>
<keyword evidence="2" id="KW-0732">Signal</keyword>
<evidence type="ECO:0000313" key="3">
    <source>
        <dbReference type="EMBL" id="KAJ1721645.1"/>
    </source>
</evidence>
<evidence type="ECO:0000256" key="1">
    <source>
        <dbReference type="SAM" id="MobiDB-lite"/>
    </source>
</evidence>
<feature type="signal peptide" evidence="2">
    <location>
        <begin position="1"/>
        <end position="25"/>
    </location>
</feature>
<dbReference type="AlphaFoldDB" id="A0A9W8CPS7"/>
<proteinExistence type="predicted"/>
<comment type="caution">
    <text evidence="3">The sequence shown here is derived from an EMBL/GenBank/DDBJ whole genome shotgun (WGS) entry which is preliminary data.</text>
</comment>
<protein>
    <submittedName>
        <fullName evidence="3">Nucleotide exchange factor sil1</fullName>
    </submittedName>
</protein>
<feature type="compositionally biased region" description="Acidic residues" evidence="1">
    <location>
        <begin position="111"/>
        <end position="120"/>
    </location>
</feature>
<dbReference type="InterPro" id="IPR011989">
    <property type="entry name" value="ARM-like"/>
</dbReference>
<organism evidence="3 4">
    <name type="scientific">Coemansia erecta</name>
    <dbReference type="NCBI Taxonomy" id="147472"/>
    <lineage>
        <taxon>Eukaryota</taxon>
        <taxon>Fungi</taxon>
        <taxon>Fungi incertae sedis</taxon>
        <taxon>Zoopagomycota</taxon>
        <taxon>Kickxellomycotina</taxon>
        <taxon>Kickxellomycetes</taxon>
        <taxon>Kickxellales</taxon>
        <taxon>Kickxellaceae</taxon>
        <taxon>Coemansia</taxon>
    </lineage>
</organism>
<name>A0A9W8CPS7_9FUNG</name>
<dbReference type="PANTHER" id="PTHR19316:SF18">
    <property type="entry name" value="HSP70-BINDING PROTEIN 1"/>
    <property type="match status" value="1"/>
</dbReference>
<evidence type="ECO:0000256" key="2">
    <source>
        <dbReference type="SAM" id="SignalP"/>
    </source>
</evidence>
<dbReference type="InterPro" id="IPR050693">
    <property type="entry name" value="Hsp70_NEF-Inhibitors"/>
</dbReference>
<gene>
    <name evidence="3" type="primary">SIL1</name>
    <name evidence="3" type="ORF">LPJ53_003866</name>
</gene>
<feature type="region of interest" description="Disordered" evidence="1">
    <location>
        <begin position="111"/>
        <end position="132"/>
    </location>
</feature>
<dbReference type="GO" id="GO:0000774">
    <property type="term" value="F:adenyl-nucleotide exchange factor activity"/>
    <property type="evidence" value="ECO:0007669"/>
    <property type="project" value="TreeGrafter"/>
</dbReference>
<keyword evidence="4" id="KW-1185">Reference proteome</keyword>